<evidence type="ECO:0000256" key="1">
    <source>
        <dbReference type="SAM" id="MobiDB-lite"/>
    </source>
</evidence>
<evidence type="ECO:0000313" key="4">
    <source>
        <dbReference type="EMBL" id="OEG16863.1"/>
    </source>
</evidence>
<keyword evidence="2" id="KW-1133">Transmembrane helix</keyword>
<dbReference type="PANTHER" id="PTHR30373:SF2">
    <property type="entry name" value="UPF0603 PROTEIN YGCG"/>
    <property type="match status" value="1"/>
</dbReference>
<reference evidence="5" key="1">
    <citation type="submission" date="2016-09" db="EMBL/GenBank/DDBJ databases">
        <authorList>
            <person name="Gulvik C.A."/>
        </authorList>
    </citation>
    <scope>NUCLEOTIDE SEQUENCE [LARGE SCALE GENOMIC DNA]</scope>
    <source>
        <strain evidence="5">LMG 8895</strain>
    </source>
</reference>
<keyword evidence="5" id="KW-1185">Reference proteome</keyword>
<dbReference type="Gene3D" id="3.10.310.50">
    <property type="match status" value="1"/>
</dbReference>
<evidence type="ECO:0000313" key="5">
    <source>
        <dbReference type="Proteomes" id="UP000095094"/>
    </source>
</evidence>
<evidence type="ECO:0000256" key="2">
    <source>
        <dbReference type="SAM" id="Phobius"/>
    </source>
</evidence>
<protein>
    <recommendedName>
        <fullName evidence="3">TPM domain-containing protein</fullName>
    </recommendedName>
</protein>
<comment type="caution">
    <text evidence="4">The sequence shown here is derived from an EMBL/GenBank/DDBJ whole genome shotgun (WGS) entry which is preliminary data.</text>
</comment>
<dbReference type="EMBL" id="MIJY01000012">
    <property type="protein sequence ID" value="OEG16863.1"/>
    <property type="molecule type" value="Genomic_DNA"/>
</dbReference>
<feature type="region of interest" description="Disordered" evidence="1">
    <location>
        <begin position="243"/>
        <end position="281"/>
    </location>
</feature>
<dbReference type="PANTHER" id="PTHR30373">
    <property type="entry name" value="UPF0603 PROTEIN YGCG"/>
    <property type="match status" value="1"/>
</dbReference>
<dbReference type="AlphaFoldDB" id="A0A1E5GVY1"/>
<sequence length="281" mass="30352">MTVLRKVNIKGLFFLLLLFIVTVPVKSYASRDELPEAPTHFYLDELSILTEETQRLIDNKGDYYKTQAENPQVVVGVIESTNGDSIDSYAADLFEKWKIGNQEQDNGILILYALNDGDRNVRIEVGYGLEEVITDSTAMNILVDQKEKLKSSDPEQINEGLRYVFNAVTTLIDQKYEYPLDEHALSQSELDGFYEDEDDNVIYTSYSIWDSVDGESILIFFLFFIIAILSTIFGKGDGGSSGGSSWGGGSSSGGSWGGGGSSSGGGFSGGGGSSGGGGASI</sequence>
<organism evidence="4 5">
    <name type="scientific">Enterococcus termitis</name>
    <dbReference type="NCBI Taxonomy" id="332950"/>
    <lineage>
        <taxon>Bacteria</taxon>
        <taxon>Bacillati</taxon>
        <taxon>Bacillota</taxon>
        <taxon>Bacilli</taxon>
        <taxon>Lactobacillales</taxon>
        <taxon>Enterococcaceae</taxon>
        <taxon>Enterococcus</taxon>
    </lineage>
</organism>
<dbReference type="OrthoDB" id="9810918at2"/>
<feature type="transmembrane region" description="Helical" evidence="2">
    <location>
        <begin position="217"/>
        <end position="234"/>
    </location>
</feature>
<name>A0A1E5GVY1_9ENTE</name>
<dbReference type="InterPro" id="IPR007621">
    <property type="entry name" value="TPM_dom"/>
</dbReference>
<feature type="domain" description="TPM" evidence="3">
    <location>
        <begin position="44"/>
        <end position="167"/>
    </location>
</feature>
<dbReference type="Pfam" id="PF04536">
    <property type="entry name" value="TPM_phosphatase"/>
    <property type="match status" value="1"/>
</dbReference>
<accession>A0A1E5GVY1</accession>
<gene>
    <name evidence="4" type="ORF">BCR25_04505</name>
</gene>
<dbReference type="Proteomes" id="UP000095094">
    <property type="component" value="Unassembled WGS sequence"/>
</dbReference>
<evidence type="ECO:0000259" key="3">
    <source>
        <dbReference type="Pfam" id="PF04536"/>
    </source>
</evidence>
<proteinExistence type="predicted"/>
<keyword evidence="2" id="KW-0472">Membrane</keyword>
<keyword evidence="2" id="KW-0812">Transmembrane</keyword>